<dbReference type="PANTHER" id="PTHR19375">
    <property type="entry name" value="HEAT SHOCK PROTEIN 70KDA"/>
    <property type="match status" value="1"/>
</dbReference>
<sequence>MPPRTGSSCVIHLYSAADFARTIRRSSTFNEIAGMDGETLLVVNRQTESELDLFAPVDIITLKFMELRDELTRRSRVPIIVVVLPPHLDNRRTRGSLCSAAIAAGIAIYEIQDRAVMAVRLYEVLREGMGFTVVVEVEAGVLEVTLLSLCGGVYYGRAANVVSGRDFAGCPLVQHLIEKLRRRFGFDVSADADSCRRLRAACERAKTRLCSGRVDPVVIEVDSLLEGVDLCETISRSALVEMNLRHIERAIGECLAQGGISQDAVDDVVLAGASGHLHHVARAVRRFFTEEKPLRFTIDPAVVVERGTRDIVKQHSRRFIDSFGYLIFKN</sequence>
<proteinExistence type="predicted"/>
<dbReference type="OrthoDB" id="739535at2759"/>
<dbReference type="GO" id="GO:0005524">
    <property type="term" value="F:ATP binding"/>
    <property type="evidence" value="ECO:0007669"/>
    <property type="project" value="UniProtKB-KW"/>
</dbReference>
<dbReference type="Proteomes" id="UP000236161">
    <property type="component" value="Unassembled WGS sequence"/>
</dbReference>
<dbReference type="AlphaFoldDB" id="A0A2I0A167"/>
<dbReference type="GO" id="GO:0140662">
    <property type="term" value="F:ATP-dependent protein folding chaperone"/>
    <property type="evidence" value="ECO:0007669"/>
    <property type="project" value="InterPro"/>
</dbReference>
<accession>A0A2I0A167</accession>
<evidence type="ECO:0000256" key="1">
    <source>
        <dbReference type="ARBA" id="ARBA00022741"/>
    </source>
</evidence>
<dbReference type="InterPro" id="IPR043129">
    <property type="entry name" value="ATPase_NBD"/>
</dbReference>
<keyword evidence="2" id="KW-0067">ATP-binding</keyword>
<keyword evidence="3" id="KW-0346">Stress response</keyword>
<dbReference type="EMBL" id="KZ452039">
    <property type="protein sequence ID" value="PKA49287.1"/>
    <property type="molecule type" value="Genomic_DNA"/>
</dbReference>
<protein>
    <submittedName>
        <fullName evidence="3">Heat shock 70 kDa protein 18</fullName>
    </submittedName>
</protein>
<dbReference type="STRING" id="1088818.A0A2I0A167"/>
<evidence type="ECO:0000313" key="3">
    <source>
        <dbReference type="EMBL" id="PKA49287.1"/>
    </source>
</evidence>
<evidence type="ECO:0000256" key="2">
    <source>
        <dbReference type="ARBA" id="ARBA00022840"/>
    </source>
</evidence>
<dbReference type="Gene3D" id="3.90.640.10">
    <property type="entry name" value="Actin, Chain A, domain 4"/>
    <property type="match status" value="1"/>
</dbReference>
<dbReference type="SUPFAM" id="SSF53067">
    <property type="entry name" value="Actin-like ATPase domain"/>
    <property type="match status" value="1"/>
</dbReference>
<evidence type="ECO:0000313" key="4">
    <source>
        <dbReference type="Proteomes" id="UP000236161"/>
    </source>
</evidence>
<dbReference type="InterPro" id="IPR013126">
    <property type="entry name" value="Hsp_70_fam"/>
</dbReference>
<reference evidence="3 4" key="1">
    <citation type="journal article" date="2017" name="Nature">
        <title>The Apostasia genome and the evolution of orchids.</title>
        <authorList>
            <person name="Zhang G.Q."/>
            <person name="Liu K.W."/>
            <person name="Li Z."/>
            <person name="Lohaus R."/>
            <person name="Hsiao Y.Y."/>
            <person name="Niu S.C."/>
            <person name="Wang J.Y."/>
            <person name="Lin Y.C."/>
            <person name="Xu Q."/>
            <person name="Chen L.J."/>
            <person name="Yoshida K."/>
            <person name="Fujiwara S."/>
            <person name="Wang Z.W."/>
            <person name="Zhang Y.Q."/>
            <person name="Mitsuda N."/>
            <person name="Wang M."/>
            <person name="Liu G.H."/>
            <person name="Pecoraro L."/>
            <person name="Huang H.X."/>
            <person name="Xiao X.J."/>
            <person name="Lin M."/>
            <person name="Wu X.Y."/>
            <person name="Wu W.L."/>
            <person name="Chen Y.Y."/>
            <person name="Chang S.B."/>
            <person name="Sakamoto S."/>
            <person name="Ohme-Takagi M."/>
            <person name="Yagi M."/>
            <person name="Zeng S.J."/>
            <person name="Shen C.Y."/>
            <person name="Yeh C.M."/>
            <person name="Luo Y.B."/>
            <person name="Tsai W.C."/>
            <person name="Van de Peer Y."/>
            <person name="Liu Z.J."/>
        </authorList>
    </citation>
    <scope>NUCLEOTIDE SEQUENCE [LARGE SCALE GENOMIC DNA]</scope>
    <source>
        <strain evidence="4">cv. Shenzhen</strain>
        <tissue evidence="3">Stem</tissue>
    </source>
</reference>
<organism evidence="3 4">
    <name type="scientific">Apostasia shenzhenica</name>
    <dbReference type="NCBI Taxonomy" id="1088818"/>
    <lineage>
        <taxon>Eukaryota</taxon>
        <taxon>Viridiplantae</taxon>
        <taxon>Streptophyta</taxon>
        <taxon>Embryophyta</taxon>
        <taxon>Tracheophyta</taxon>
        <taxon>Spermatophyta</taxon>
        <taxon>Magnoliopsida</taxon>
        <taxon>Liliopsida</taxon>
        <taxon>Asparagales</taxon>
        <taxon>Orchidaceae</taxon>
        <taxon>Apostasioideae</taxon>
        <taxon>Apostasia</taxon>
    </lineage>
</organism>
<dbReference type="Gene3D" id="3.30.30.30">
    <property type="match status" value="1"/>
</dbReference>
<keyword evidence="1" id="KW-0547">Nucleotide-binding</keyword>
<keyword evidence="4" id="KW-1185">Reference proteome</keyword>
<dbReference type="Gene3D" id="3.30.420.40">
    <property type="match status" value="2"/>
</dbReference>
<gene>
    <name evidence="3" type="primary">HSP70-18</name>
    <name evidence="3" type="ORF">AXF42_Ash014189</name>
</gene>
<dbReference type="Pfam" id="PF00012">
    <property type="entry name" value="HSP70"/>
    <property type="match status" value="1"/>
</dbReference>
<name>A0A2I0A167_9ASPA</name>